<dbReference type="EMBL" id="JALLPB020000738">
    <property type="protein sequence ID" value="KAL3806767.1"/>
    <property type="molecule type" value="Genomic_DNA"/>
</dbReference>
<dbReference type="Pfam" id="PF12046">
    <property type="entry name" value="CCB1"/>
    <property type="match status" value="2"/>
</dbReference>
<gene>
    <name evidence="2" type="ORF">ACHAXA_000784</name>
</gene>
<evidence type="ECO:0000313" key="2">
    <source>
        <dbReference type="EMBL" id="KAL3806767.1"/>
    </source>
</evidence>
<name>A0ABD3R3E0_9STRA</name>
<evidence type="ECO:0008006" key="4">
    <source>
        <dbReference type="Google" id="ProtNLM"/>
    </source>
</evidence>
<dbReference type="PANTHER" id="PTHR35302:SF1">
    <property type="entry name" value="PROTEIN COFACTOR ASSEMBLY OF COMPLEX C SUBUNIT B CCB1, CHLOROPLASTIC"/>
    <property type="match status" value="1"/>
</dbReference>
<dbReference type="PANTHER" id="PTHR35302">
    <property type="match status" value="1"/>
</dbReference>
<keyword evidence="1" id="KW-1133">Transmembrane helix</keyword>
<keyword evidence="3" id="KW-1185">Reference proteome</keyword>
<evidence type="ECO:0000256" key="1">
    <source>
        <dbReference type="SAM" id="Phobius"/>
    </source>
</evidence>
<proteinExistence type="predicted"/>
<feature type="transmembrane region" description="Helical" evidence="1">
    <location>
        <begin position="61"/>
        <end position="81"/>
    </location>
</feature>
<protein>
    <recommendedName>
        <fullName evidence="4">Calcium uniporter protein</fullName>
    </recommendedName>
</protein>
<feature type="transmembrane region" description="Helical" evidence="1">
    <location>
        <begin position="196"/>
        <end position="218"/>
    </location>
</feature>
<feature type="transmembrane region" description="Helical" evidence="1">
    <location>
        <begin position="230"/>
        <end position="246"/>
    </location>
</feature>
<organism evidence="2 3">
    <name type="scientific">Cyclostephanos tholiformis</name>
    <dbReference type="NCBI Taxonomy" id="382380"/>
    <lineage>
        <taxon>Eukaryota</taxon>
        <taxon>Sar</taxon>
        <taxon>Stramenopiles</taxon>
        <taxon>Ochrophyta</taxon>
        <taxon>Bacillariophyta</taxon>
        <taxon>Coscinodiscophyceae</taxon>
        <taxon>Thalassiosirophycidae</taxon>
        <taxon>Stephanodiscales</taxon>
        <taxon>Stephanodiscaceae</taxon>
        <taxon>Cyclostephanos</taxon>
    </lineage>
</organism>
<reference evidence="2 3" key="1">
    <citation type="submission" date="2024-10" db="EMBL/GenBank/DDBJ databases">
        <title>Updated reference genomes for cyclostephanoid diatoms.</title>
        <authorList>
            <person name="Roberts W.R."/>
            <person name="Alverson A.J."/>
        </authorList>
    </citation>
    <scope>NUCLEOTIDE SEQUENCE [LARGE SCALE GENOMIC DNA]</scope>
    <source>
        <strain evidence="2 3">AJA228-03</strain>
    </source>
</reference>
<dbReference type="Proteomes" id="UP001530377">
    <property type="component" value="Unassembled WGS sequence"/>
</dbReference>
<dbReference type="InterPro" id="IPR021919">
    <property type="entry name" value="CCB1"/>
</dbReference>
<accession>A0ABD3R3E0</accession>
<evidence type="ECO:0000313" key="3">
    <source>
        <dbReference type="Proteomes" id="UP001530377"/>
    </source>
</evidence>
<comment type="caution">
    <text evidence="2">The sequence shown here is derived from an EMBL/GenBank/DDBJ whole genome shotgun (WGS) entry which is preliminary data.</text>
</comment>
<keyword evidence="1" id="KW-0812">Transmembrane</keyword>
<sequence length="301" mass="33442">MTPPVVPLVHHRRPVRIIRYPYSPPPGTFDVVPSLISEASSAIAVEDGGAASSFTPTYSNASYYTTLALYVASFPGLWSQIKRSTKAKVKRKTYVRTMRPVLWGAIPSKRFGAISTIHYSHISHIIDYINVIGVVHNTIILYTRKSPGEAAAEGGKELRQQAGEIMAYMKANNYEIAEAGETITFRGLVARSTSQAFFLTFCTAIGMASLALVLQIQLQDLVLPGIGSPNWFYLVLLSPYAGIYYWRSGDRVDEMKVKLATNDDETLNEVTIEGNDEEIERMWRTLDLREKGMVKVEGILG</sequence>
<keyword evidence="1" id="KW-0472">Membrane</keyword>
<dbReference type="AlphaFoldDB" id="A0ABD3R3E0"/>